<dbReference type="RefSeq" id="WP_124707246.1">
    <property type="nucleotide sequence ID" value="NZ_CP033972.1"/>
</dbReference>
<keyword evidence="2" id="KW-1185">Reference proteome</keyword>
<dbReference type="EMBL" id="CP033972">
    <property type="protein sequence ID" value="AZG44362.1"/>
    <property type="molecule type" value="Genomic_DNA"/>
</dbReference>
<evidence type="ECO:0000313" key="1">
    <source>
        <dbReference type="EMBL" id="AZG44362.1"/>
    </source>
</evidence>
<proteinExistence type="predicted"/>
<organism evidence="1 2">
    <name type="scientific">Gordonia insulae</name>
    <dbReference type="NCBI Taxonomy" id="2420509"/>
    <lineage>
        <taxon>Bacteria</taxon>
        <taxon>Bacillati</taxon>
        <taxon>Actinomycetota</taxon>
        <taxon>Actinomycetes</taxon>
        <taxon>Mycobacteriales</taxon>
        <taxon>Gordoniaceae</taxon>
        <taxon>Gordonia</taxon>
    </lineage>
</organism>
<reference evidence="1 2" key="1">
    <citation type="submission" date="2018-11" db="EMBL/GenBank/DDBJ databases">
        <title>Gordonia insulae sp. nov., isolated from an island soil.</title>
        <authorList>
            <person name="Kim Y.S."/>
            <person name="Kim S.B."/>
        </authorList>
    </citation>
    <scope>NUCLEOTIDE SEQUENCE [LARGE SCALE GENOMIC DNA]</scope>
    <source>
        <strain evidence="1 2">MMS17-SY073</strain>
    </source>
</reference>
<gene>
    <name evidence="1" type="ORF">D7316_00946</name>
</gene>
<dbReference type="AlphaFoldDB" id="A0A3G8JIN0"/>
<dbReference type="KEGG" id="gom:D7316_00946"/>
<protein>
    <recommendedName>
        <fullName evidence="3">DNA-binding protein</fullName>
    </recommendedName>
</protein>
<name>A0A3G8JIN0_9ACTN</name>
<sequence length="201" mass="21468">MFVLTIDQRGSRTDVDRVVDLLDTLADADLHRKFERTAGDEVQAVADSATVAAHLAVDMAADGHWSVGIGVGAVDIPLPSSTRAGRGPAFELARDAVESAKTQRIPLTIRGGDPRWSRHAQTAARMLADIVAARSDHGTRAVEVMRTGVTQAEGATELGISPQAMSQRLRSARWDIDDDAYLLVADLLERADTARDSDGAA</sequence>
<accession>A0A3G8JIN0</accession>
<evidence type="ECO:0008006" key="3">
    <source>
        <dbReference type="Google" id="ProtNLM"/>
    </source>
</evidence>
<dbReference type="Proteomes" id="UP000271469">
    <property type="component" value="Chromosome"/>
</dbReference>
<dbReference type="OrthoDB" id="5184241at2"/>
<evidence type="ECO:0000313" key="2">
    <source>
        <dbReference type="Proteomes" id="UP000271469"/>
    </source>
</evidence>